<dbReference type="OrthoDB" id="418242at2759"/>
<feature type="region of interest" description="Disordered" evidence="2">
    <location>
        <begin position="182"/>
        <end position="214"/>
    </location>
</feature>
<evidence type="ECO:0000313" key="5">
    <source>
        <dbReference type="Proteomes" id="UP000612746"/>
    </source>
</evidence>
<dbReference type="PANTHER" id="PTHR21704:SF18">
    <property type="entry name" value="NIPPED-B-LIKE PROTEIN"/>
    <property type="match status" value="1"/>
</dbReference>
<protein>
    <recommendedName>
        <fullName evidence="1">Sister chromatid cohesion protein</fullName>
    </recommendedName>
</protein>
<dbReference type="GO" id="GO:0061775">
    <property type="term" value="F:cohesin loader activity"/>
    <property type="evidence" value="ECO:0007669"/>
    <property type="project" value="InterPro"/>
</dbReference>
<dbReference type="InterPro" id="IPR024986">
    <property type="entry name" value="Nipped-B_C"/>
</dbReference>
<keyword evidence="1" id="KW-0677">Repeat</keyword>
<sequence length="1987" mass="225565">MPTRSTNADDPGTNVLEKIRKALQHSALSTVIAPSYVTSCVPPLTIEREEAENQFDTKYYDEIKSFLLNGYPVSTQLSSSEQRLLELRSKIEGKEISEFLQKNDRISSKKHKTSSTTQTESFIASHNVDVVDAEDGSDGIVEIKLRNGSRKIIHSDLQMEEPSYDDMSAVGPSEADVEMADAYAEDQKEPAKPVEDVPDTRLSPSSVVSNGPEDTHLLSKELDQDISAQDDSKMDCVLISEKLVQTQETTDDQTDAAVTPEDNSISAFNNEYEATSSNPKEKTCSDEKNESLEDSTSQQQMIGVSETKSLTDIDTEDVAPTQLPADLHHKPVTPPASNVLTEEYPLTTHDIVEVDTTITNTLNKDSTEIMKDDLSKTPPTMTMMDESDDEVLKESNIDYATSNEIDQIIISEHDVITWRDQGQEALNNLNDFISCLQRKESELTQDLHPDIAISLSETNSSFGDTAYFIREGDQILLAVAATRKISTLVRRANKHHQLPNVEGEDLGWILKKLEKNIRIGWMSIQAENPLSQDQVHFRHMDDLDIPTLEHAINCTLSVFSILTSTKLDKKLYAEEVITSCLTLTKAVLMDIVSPAYDSWNNVVNDYAGTTSNELHESYDHHRQMVAKFSLHLSAIYRQIYRFIQQEDLSEDMIITVSYISIPPFFFDTESTIDSSMSSLEAEIGDNFMDAIKVSAMDVLRSVFSKYPRHRNWILDEILANVIHVSTDGEFKNRYRTASGKSIHAISALLLQTVQCCTDTDRSNERSWTQKWELKHQKSTDKSAKLEESFINKVLATSTSGIEACIHICQTLLQQLLDKSVKKPSEDQSSVEYRKILDMIIMDSLQVLDEPEWPAAEAIARVFSTILINYIDAGTKDVQKRNIALEYLGVLAGHVYSHATTEDDLYDHHPTNRSETEFSSLDDEINTSHIQPDQSLEVAQNHKIIIDYLNSRTETDTISTVSVHIWSLSVDASFHNVPTNRDIHQMAIHYHLCQWGYAFASLWKKMNKNMDENDADHFKGRGETQSMVYEHTKFIWDILLEDRRTGTVLEKSLHNIQDVKAALNTLLLERPLYQSYQAMLSRIFSSLDIESVSSRAVALRALINLSSKNVSFMEKQQVQMAIIRRMQDISPSVRDAAIQLAGNYLASHPEGTQKYLTAISERIMDTSINVRKRVMRILKNVYVNTSDVTIWVDIGTRIMERVADEITAVRDTAVKTSMETVFRPWASSNTRHHKNGYAEFEYLPPDFKQEIIQRCNILLQIFSSLDKVGCSSSVETLLLLIIENLEDKNRVNTNNMFKLIIDCLFSELLLLEDAGDNTSITNCIGLIHSFAKSSPHLFTQTLMTMLEPYLKSSETSDHRALYHAIKIYNTVLPAMKRPDPMFLADSELTLTKLLISCPAMVLTAAVSCLATIAHKLTKNYDKLASIMYNCLGKLRQDKNSVIQLQPITASTRLIRLCLITGLICQHCNFDANEAMDKSGRLKELCPDGVASETFELLYFFAANRVTGEHINQQISNQIKLAALQSLGYLYIQYPKYMVTKKSTTMMDEMFASRFLDYKSRVMRVFLDFLIGEEKRIIDREKEMNKDRRGTDMIQLLGNSSEMAELSVSSSLMQRYLERILQTALDPNVQLRNLSFKVITRIVQQGLAHPVICMPTIVALETCPDQTMRDIAFQLHFQLNQRHQTLLYSRNVECVRAAYDYNFRLSETASTVHGKHFVKSHLGEEFDYEALLQPMYSQIREKRKFRNDFLFGIVNLFDLEAHHESQQSTDIYFYRFIVQNLVGLRYKLVEEPLSVICAINKILSTTAMNLMSSLNLGTEVEGENEQGDLQSERSKRRRQRNDTKRQQKDGDMELDGDLSIKYSVIISMLLHAKKVLKQVYNLTEEKCQQYHPEDNNSFKAKAAVSQPPIPTYNNLLLEFPVFDTNENDEHTVDIACKYFSKLMMDDTLGAASLEYDEDPGSPIQSDQDGPDDIFNNFNSRKLTGKISSK</sequence>
<keyword evidence="5" id="KW-1185">Reference proteome</keyword>
<dbReference type="GO" id="GO:0140588">
    <property type="term" value="P:chromatin looping"/>
    <property type="evidence" value="ECO:0007669"/>
    <property type="project" value="InterPro"/>
</dbReference>
<evidence type="ECO:0000256" key="2">
    <source>
        <dbReference type="SAM" id="MobiDB-lite"/>
    </source>
</evidence>
<feature type="region of interest" description="Disordered" evidence="2">
    <location>
        <begin position="270"/>
        <end position="302"/>
    </location>
</feature>
<dbReference type="GO" id="GO:0090694">
    <property type="term" value="C:Scc2-Scc4 cohesin loading complex"/>
    <property type="evidence" value="ECO:0007669"/>
    <property type="project" value="TreeGrafter"/>
</dbReference>
<feature type="compositionally biased region" description="Basic and acidic residues" evidence="2">
    <location>
        <begin position="1838"/>
        <end position="1849"/>
    </location>
</feature>
<comment type="caution">
    <text evidence="4">The sequence shown here is derived from an EMBL/GenBank/DDBJ whole genome shotgun (WGS) entry which is preliminary data.</text>
</comment>
<feature type="compositionally biased region" description="Basic and acidic residues" evidence="2">
    <location>
        <begin position="279"/>
        <end position="291"/>
    </location>
</feature>
<feature type="region of interest" description="Disordered" evidence="2">
    <location>
        <begin position="246"/>
        <end position="265"/>
    </location>
</feature>
<feature type="compositionally biased region" description="Polar residues" evidence="2">
    <location>
        <begin position="1973"/>
        <end position="1987"/>
    </location>
</feature>
<dbReference type="Pfam" id="PF12830">
    <property type="entry name" value="Nipped-B_C"/>
    <property type="match status" value="1"/>
</dbReference>
<accession>A0A8H7PS06</accession>
<dbReference type="Proteomes" id="UP000612746">
    <property type="component" value="Unassembled WGS sequence"/>
</dbReference>
<dbReference type="InterPro" id="IPR033031">
    <property type="entry name" value="Scc2/Nipped-B"/>
</dbReference>
<comment type="similarity">
    <text evidence="1">Belongs to the SCC2/Nipped-B family.</text>
</comment>
<dbReference type="EMBL" id="JAEPRA010000011">
    <property type="protein sequence ID" value="KAG2178710.1"/>
    <property type="molecule type" value="Genomic_DNA"/>
</dbReference>
<evidence type="ECO:0000256" key="1">
    <source>
        <dbReference type="RuleBase" id="RU364107"/>
    </source>
</evidence>
<proteinExistence type="inferred from homology"/>
<dbReference type="PANTHER" id="PTHR21704">
    <property type="entry name" value="NIPPED-B-LIKE PROTEIN DELANGIN SCC2-RELATED"/>
    <property type="match status" value="1"/>
</dbReference>
<gene>
    <name evidence="4" type="ORF">INT44_001863</name>
</gene>
<dbReference type="CDD" id="cd23958">
    <property type="entry name" value="SCC2"/>
    <property type="match status" value="1"/>
</dbReference>
<dbReference type="GO" id="GO:1990414">
    <property type="term" value="P:replication-born double-strand break repair via sister chromatid exchange"/>
    <property type="evidence" value="ECO:0007669"/>
    <property type="project" value="TreeGrafter"/>
</dbReference>
<dbReference type="GO" id="GO:0071169">
    <property type="term" value="P:establishment of protein localization to chromatin"/>
    <property type="evidence" value="ECO:0007669"/>
    <property type="project" value="TreeGrafter"/>
</dbReference>
<reference evidence="4" key="1">
    <citation type="submission" date="2020-12" db="EMBL/GenBank/DDBJ databases">
        <title>Metabolic potential, ecology and presence of endohyphal bacteria is reflected in genomic diversity of Mucoromycotina.</title>
        <authorList>
            <person name="Muszewska A."/>
            <person name="Okrasinska A."/>
            <person name="Steczkiewicz K."/>
            <person name="Drgas O."/>
            <person name="Orlowska M."/>
            <person name="Perlinska-Lenart U."/>
            <person name="Aleksandrzak-Piekarczyk T."/>
            <person name="Szatraj K."/>
            <person name="Zielenkiewicz U."/>
            <person name="Pilsyk S."/>
            <person name="Malc E."/>
            <person name="Mieczkowski P."/>
            <person name="Kruszewska J.S."/>
            <person name="Biernat P."/>
            <person name="Pawlowska J."/>
        </authorList>
    </citation>
    <scope>NUCLEOTIDE SEQUENCE</scope>
    <source>
        <strain evidence="4">WA0000051536</strain>
    </source>
</reference>
<evidence type="ECO:0000259" key="3">
    <source>
        <dbReference type="Pfam" id="PF12830"/>
    </source>
</evidence>
<dbReference type="GO" id="GO:0034087">
    <property type="term" value="P:establishment of mitotic sister chromatid cohesion"/>
    <property type="evidence" value="ECO:0007669"/>
    <property type="project" value="TreeGrafter"/>
</dbReference>
<organism evidence="4 5">
    <name type="scientific">Umbelopsis vinacea</name>
    <dbReference type="NCBI Taxonomy" id="44442"/>
    <lineage>
        <taxon>Eukaryota</taxon>
        <taxon>Fungi</taxon>
        <taxon>Fungi incertae sedis</taxon>
        <taxon>Mucoromycota</taxon>
        <taxon>Mucoromycotina</taxon>
        <taxon>Umbelopsidomycetes</taxon>
        <taxon>Umbelopsidales</taxon>
        <taxon>Umbelopsidaceae</taxon>
        <taxon>Umbelopsis</taxon>
    </lineage>
</organism>
<dbReference type="InterPro" id="IPR011989">
    <property type="entry name" value="ARM-like"/>
</dbReference>
<dbReference type="InterPro" id="IPR016024">
    <property type="entry name" value="ARM-type_fold"/>
</dbReference>
<keyword evidence="1" id="KW-0131">Cell cycle</keyword>
<dbReference type="Gene3D" id="1.25.10.10">
    <property type="entry name" value="Leucine-rich Repeat Variant"/>
    <property type="match status" value="1"/>
</dbReference>
<dbReference type="SUPFAM" id="SSF48371">
    <property type="entry name" value="ARM repeat"/>
    <property type="match status" value="1"/>
</dbReference>
<feature type="region of interest" description="Disordered" evidence="2">
    <location>
        <begin position="1819"/>
        <end position="1849"/>
    </location>
</feature>
<name>A0A8H7PS06_9FUNG</name>
<dbReference type="GO" id="GO:0010468">
    <property type="term" value="P:regulation of gene expression"/>
    <property type="evidence" value="ECO:0007669"/>
    <property type="project" value="InterPro"/>
</dbReference>
<dbReference type="Pfam" id="PF20168">
    <property type="entry name" value="PDS5"/>
    <property type="match status" value="1"/>
</dbReference>
<dbReference type="GO" id="GO:0003682">
    <property type="term" value="F:chromatin binding"/>
    <property type="evidence" value="ECO:0007669"/>
    <property type="project" value="TreeGrafter"/>
</dbReference>
<feature type="region of interest" description="Disordered" evidence="2">
    <location>
        <begin position="1951"/>
        <end position="1987"/>
    </location>
</feature>
<feature type="domain" description="Sister chromatid cohesion C-terminal" evidence="3">
    <location>
        <begin position="1607"/>
        <end position="1800"/>
    </location>
</feature>
<evidence type="ECO:0000313" key="4">
    <source>
        <dbReference type="EMBL" id="KAG2178710.1"/>
    </source>
</evidence>
<comment type="subcellular location">
    <subcellularLocation>
        <location evidence="1">Nucleus</location>
    </subcellularLocation>
</comment>
<feature type="compositionally biased region" description="Basic and acidic residues" evidence="2">
    <location>
        <begin position="185"/>
        <end position="199"/>
    </location>
</feature>
<keyword evidence="1" id="KW-0539">Nucleus</keyword>